<feature type="compositionally biased region" description="Polar residues" evidence="1">
    <location>
        <begin position="225"/>
        <end position="239"/>
    </location>
</feature>
<evidence type="ECO:0000256" key="1">
    <source>
        <dbReference type="SAM" id="MobiDB-lite"/>
    </source>
</evidence>
<dbReference type="EMBL" id="JBHLTG010000005">
    <property type="protein sequence ID" value="MFC0680507.1"/>
    <property type="molecule type" value="Genomic_DNA"/>
</dbReference>
<dbReference type="Pfam" id="PF05552">
    <property type="entry name" value="MS_channel_1st_1"/>
    <property type="match status" value="2"/>
</dbReference>
<dbReference type="Proteomes" id="UP001589896">
    <property type="component" value="Unassembled WGS sequence"/>
</dbReference>
<evidence type="ECO:0000313" key="4">
    <source>
        <dbReference type="Proteomes" id="UP001589896"/>
    </source>
</evidence>
<reference evidence="3 4" key="1">
    <citation type="submission" date="2024-09" db="EMBL/GenBank/DDBJ databases">
        <authorList>
            <person name="Sun Q."/>
            <person name="Mori K."/>
        </authorList>
    </citation>
    <scope>NUCLEOTIDE SEQUENCE [LARGE SCALE GENOMIC DNA]</scope>
    <source>
        <strain evidence="3 4">KCTC 23076</strain>
    </source>
</reference>
<proteinExistence type="predicted"/>
<gene>
    <name evidence="3" type="ORF">ACFFGH_21960</name>
</gene>
<evidence type="ECO:0000313" key="3">
    <source>
        <dbReference type="EMBL" id="MFC0680507.1"/>
    </source>
</evidence>
<evidence type="ECO:0000256" key="2">
    <source>
        <dbReference type="SAM" id="Phobius"/>
    </source>
</evidence>
<keyword evidence="4" id="KW-1185">Reference proteome</keyword>
<feature type="transmembrane region" description="Helical" evidence="2">
    <location>
        <begin position="148"/>
        <end position="167"/>
    </location>
</feature>
<dbReference type="InterPro" id="IPR008910">
    <property type="entry name" value="MSC_TM_helix"/>
</dbReference>
<keyword evidence="2" id="KW-0472">Membrane</keyword>
<name>A0ABV6RU63_9GAMM</name>
<comment type="caution">
    <text evidence="3">The sequence shown here is derived from an EMBL/GenBank/DDBJ whole genome shotgun (WGS) entry which is preliminary data.</text>
</comment>
<keyword evidence="2" id="KW-1133">Transmembrane helix</keyword>
<feature type="transmembrane region" description="Helical" evidence="2">
    <location>
        <begin position="79"/>
        <end position="96"/>
    </location>
</feature>
<keyword evidence="2" id="KW-0812">Transmembrane</keyword>
<protein>
    <recommendedName>
        <fullName evidence="5">Transporter (Transmembrane protein)</fullName>
    </recommendedName>
</protein>
<feature type="transmembrane region" description="Helical" evidence="2">
    <location>
        <begin position="18"/>
        <end position="39"/>
    </location>
</feature>
<accession>A0ABV6RU63</accession>
<organism evidence="3 4">
    <name type="scientific">Lysobacter korlensis</name>
    <dbReference type="NCBI Taxonomy" id="553636"/>
    <lineage>
        <taxon>Bacteria</taxon>
        <taxon>Pseudomonadati</taxon>
        <taxon>Pseudomonadota</taxon>
        <taxon>Gammaproteobacteria</taxon>
        <taxon>Lysobacterales</taxon>
        <taxon>Lysobacteraceae</taxon>
        <taxon>Lysobacter</taxon>
    </lineage>
</organism>
<feature type="transmembrane region" description="Helical" evidence="2">
    <location>
        <begin position="179"/>
        <end position="200"/>
    </location>
</feature>
<sequence>MNDFMVVLQDGLASVIDFIPKFLLFLVILIVGLIVAKVLSKALDKLLERVGFDRAVERGGVKKALEKSKFDASDIVAKLLYYTLVLFVLQFAFGVFGPNPVSDLLEGIIAFIPRIIVAIIIVILASAIAAGAKTLIQGALGGLSYGKILGNIAAVFILFLGITAALNQVEIATTVTTPVLITVLATIGGILVVGVGGGMIQPMRARWEAWLQKAEVELPAAKASVQNAPSVKEQAQTATAKMKSSGAAGGSTRPAGSGQSSL</sequence>
<dbReference type="Gene3D" id="1.10.287.1260">
    <property type="match status" value="1"/>
</dbReference>
<evidence type="ECO:0008006" key="5">
    <source>
        <dbReference type="Google" id="ProtNLM"/>
    </source>
</evidence>
<feature type="region of interest" description="Disordered" evidence="1">
    <location>
        <begin position="225"/>
        <end position="262"/>
    </location>
</feature>
<feature type="transmembrane region" description="Helical" evidence="2">
    <location>
        <begin position="108"/>
        <end position="136"/>
    </location>
</feature>
<dbReference type="RefSeq" id="WP_386672305.1">
    <property type="nucleotide sequence ID" value="NZ_JBHLTG010000005.1"/>
</dbReference>